<organism evidence="3 4">
    <name type="scientific">Nocardia otitidiscaviarum</name>
    <dbReference type="NCBI Taxonomy" id="1823"/>
    <lineage>
        <taxon>Bacteria</taxon>
        <taxon>Bacillati</taxon>
        <taxon>Actinomycetota</taxon>
        <taxon>Actinomycetes</taxon>
        <taxon>Mycobacteriales</taxon>
        <taxon>Nocardiaceae</taxon>
        <taxon>Nocardia</taxon>
    </lineage>
</organism>
<evidence type="ECO:0000313" key="3">
    <source>
        <dbReference type="EMBL" id="SUD48174.1"/>
    </source>
</evidence>
<name>A0A379JID8_9NOCA</name>
<dbReference type="AlphaFoldDB" id="A0A379JID8"/>
<sequence length="64" mass="7417">MRTAAQRADDPVAPERAAVAPSERADLTAWRQRHALRRSNAAQPIPSGRRYRRTTKHRGREQQW</sequence>
<dbReference type="EMBL" id="UGRY01000004">
    <property type="protein sequence ID" value="SUD48174.1"/>
    <property type="molecule type" value="Genomic_DNA"/>
</dbReference>
<dbReference type="EMBL" id="CP041695">
    <property type="protein sequence ID" value="QDP78815.1"/>
    <property type="molecule type" value="Genomic_DNA"/>
</dbReference>
<evidence type="ECO:0000256" key="1">
    <source>
        <dbReference type="SAM" id="MobiDB-lite"/>
    </source>
</evidence>
<dbReference type="GeneID" id="80332483"/>
<gene>
    <name evidence="2" type="ORF">FOH10_08745</name>
    <name evidence="3" type="ORF">NCTC1934_05502</name>
</gene>
<reference evidence="3 4" key="1">
    <citation type="submission" date="2018-06" db="EMBL/GenBank/DDBJ databases">
        <authorList>
            <consortium name="Pathogen Informatics"/>
            <person name="Doyle S."/>
        </authorList>
    </citation>
    <scope>NUCLEOTIDE SEQUENCE [LARGE SCALE GENOMIC DNA]</scope>
    <source>
        <strain evidence="3 4">NCTC1934</strain>
    </source>
</reference>
<evidence type="ECO:0000313" key="5">
    <source>
        <dbReference type="Proteomes" id="UP000317039"/>
    </source>
</evidence>
<evidence type="ECO:0000313" key="4">
    <source>
        <dbReference type="Proteomes" id="UP000255467"/>
    </source>
</evidence>
<dbReference type="Proteomes" id="UP000317039">
    <property type="component" value="Chromosome"/>
</dbReference>
<feature type="compositionally biased region" description="Basic residues" evidence="1">
    <location>
        <begin position="49"/>
        <end position="64"/>
    </location>
</feature>
<dbReference type="Proteomes" id="UP000255467">
    <property type="component" value="Unassembled WGS sequence"/>
</dbReference>
<reference evidence="2 5" key="2">
    <citation type="submission" date="2019-07" db="EMBL/GenBank/DDBJ databases">
        <title>Complete Genome Sequence and Methylome Analysis of Nocardia otitidis-caviarum NEB252.</title>
        <authorList>
            <person name="Fomenkov A."/>
            <person name="Anton B.P."/>
            <person name="Vincze T."/>
            <person name="Roberts R.J."/>
        </authorList>
    </citation>
    <scope>NUCLEOTIDE SEQUENCE [LARGE SCALE GENOMIC DNA]</scope>
    <source>
        <strain evidence="2 5">NEB252</strain>
    </source>
</reference>
<feature type="region of interest" description="Disordered" evidence="1">
    <location>
        <begin position="1"/>
        <end position="64"/>
    </location>
</feature>
<dbReference type="OrthoDB" id="4570627at2"/>
<dbReference type="KEGG" id="nod:FOH10_08745"/>
<keyword evidence="4" id="KW-1185">Reference proteome</keyword>
<evidence type="ECO:0000313" key="2">
    <source>
        <dbReference type="EMBL" id="QDP78815.1"/>
    </source>
</evidence>
<dbReference type="STRING" id="1406858.GCA_000710895_03678"/>
<dbReference type="RefSeq" id="WP_039812578.1">
    <property type="nucleotide sequence ID" value="NZ_CP041695.1"/>
</dbReference>
<accession>A0A379JID8</accession>
<proteinExistence type="predicted"/>
<protein>
    <submittedName>
        <fullName evidence="3">Uncharacterized protein</fullName>
    </submittedName>
</protein>